<protein>
    <submittedName>
        <fullName evidence="1">Uncharacterized protein</fullName>
    </submittedName>
</protein>
<evidence type="ECO:0000313" key="1">
    <source>
        <dbReference type="EMBL" id="KAE8982044.1"/>
    </source>
</evidence>
<name>A0A6A3IPI6_9STRA</name>
<organism evidence="1 2">
    <name type="scientific">Phytophthora rubi</name>
    <dbReference type="NCBI Taxonomy" id="129364"/>
    <lineage>
        <taxon>Eukaryota</taxon>
        <taxon>Sar</taxon>
        <taxon>Stramenopiles</taxon>
        <taxon>Oomycota</taxon>
        <taxon>Peronosporomycetes</taxon>
        <taxon>Peronosporales</taxon>
        <taxon>Peronosporaceae</taxon>
        <taxon>Phytophthora</taxon>
    </lineage>
</organism>
<reference evidence="1 2" key="1">
    <citation type="submission" date="2018-09" db="EMBL/GenBank/DDBJ databases">
        <title>Genomic investigation of the strawberry pathogen Phytophthora fragariae indicates pathogenicity is determined by transcriptional variation in three key races.</title>
        <authorList>
            <person name="Adams T.M."/>
            <person name="Armitage A.D."/>
            <person name="Sobczyk M.K."/>
            <person name="Bates H.J."/>
            <person name="Dunwell J.M."/>
            <person name="Nellist C.F."/>
            <person name="Harrison R.J."/>
        </authorList>
    </citation>
    <scope>NUCLEOTIDE SEQUENCE [LARGE SCALE GENOMIC DNA]</scope>
    <source>
        <strain evidence="1 2">SCRP324</strain>
    </source>
</reference>
<dbReference type="AlphaFoldDB" id="A0A6A3IPI6"/>
<gene>
    <name evidence="1" type="ORF">PR002_g23644</name>
</gene>
<proteinExistence type="predicted"/>
<dbReference type="EMBL" id="QXFU01002741">
    <property type="protein sequence ID" value="KAE8982044.1"/>
    <property type="molecule type" value="Genomic_DNA"/>
</dbReference>
<sequence length="114" mass="11700">MSSASAFGTPRRIAPRAKLFILQNCASLAIARTAAASSTTPQSSKLTRNVFNSSAYKSKLPCITGALLSIFIPYQLPEYCGGAINGEGVNPNDGGAGHIEAVDIDAGGGFPTNP</sequence>
<dbReference type="Proteomes" id="UP000435112">
    <property type="component" value="Unassembled WGS sequence"/>
</dbReference>
<accession>A0A6A3IPI6</accession>
<evidence type="ECO:0000313" key="2">
    <source>
        <dbReference type="Proteomes" id="UP000435112"/>
    </source>
</evidence>
<dbReference type="OrthoDB" id="10591005at2759"/>
<comment type="caution">
    <text evidence="1">The sequence shown here is derived from an EMBL/GenBank/DDBJ whole genome shotgun (WGS) entry which is preliminary data.</text>
</comment>